<keyword evidence="6 7" id="KW-0472">Membrane</keyword>
<evidence type="ECO:0000256" key="4">
    <source>
        <dbReference type="ARBA" id="ARBA00022692"/>
    </source>
</evidence>
<evidence type="ECO:0000256" key="5">
    <source>
        <dbReference type="ARBA" id="ARBA00022989"/>
    </source>
</evidence>
<comment type="similarity">
    <text evidence="2">Belongs to the selenoprotein M/F family.</text>
</comment>
<evidence type="ECO:0000259" key="9">
    <source>
        <dbReference type="Pfam" id="PF08806"/>
    </source>
</evidence>
<dbReference type="InterPro" id="IPR003492">
    <property type="entry name" value="Battenin_disease_Cln3"/>
</dbReference>
<dbReference type="Proteomes" id="UP001141327">
    <property type="component" value="Unassembled WGS sequence"/>
</dbReference>
<evidence type="ECO:0000256" key="7">
    <source>
        <dbReference type="RuleBase" id="RU361113"/>
    </source>
</evidence>
<feature type="transmembrane region" description="Helical" evidence="7">
    <location>
        <begin position="196"/>
        <end position="217"/>
    </location>
</feature>
<evidence type="ECO:0000256" key="2">
    <source>
        <dbReference type="ARBA" id="ARBA00005742"/>
    </source>
</evidence>
<dbReference type="PANTHER" id="PTHR10981:SF7">
    <property type="entry name" value="BATTENIN"/>
    <property type="match status" value="1"/>
</dbReference>
<evidence type="ECO:0000313" key="10">
    <source>
        <dbReference type="EMBL" id="KAJ4459232.1"/>
    </source>
</evidence>
<comment type="caution">
    <text evidence="10">The sequence shown here is derived from an EMBL/GenBank/DDBJ whole genome shotgun (WGS) entry which is preliminary data.</text>
</comment>
<feature type="transmembrane region" description="Helical" evidence="7">
    <location>
        <begin position="432"/>
        <end position="455"/>
    </location>
</feature>
<dbReference type="PANTHER" id="PTHR10981">
    <property type="entry name" value="BATTENIN"/>
    <property type="match status" value="1"/>
</dbReference>
<sequence>MKDQEAAPTINENAPLLGDNSSKEPAVGPVPKGGLIKDPHYKRNWFGFFLLGTINNLGYVMVNSAAQRICSEDFDQSAFLGLILWFNVGIGFVLRSINAFCLEKVAFKWRIIANATMMLVGLVGLAISKFIGFWFALLMVLLVGGSSNFGESVLLGYMKIYPPETVGGWSSGTGMAGVLGALLYLALAAAGLSNMVIFFIAAPFTLIYLWSYFLFIIEPPPAVPNPAPAASLSAPLPSAPAAIPPALDEPQDPYALPGQWKEGAQVVIAEGVAPTLAEPVDAPKPKVPGCARLWRALKGVLRLSIQLMLVYFFEYVASTGAADLAVSAKDRKCSPRWEVRNAYIVLSFCYQIGVFASRSSLKLLKVKWVEILTFLQMVNFVLFLCQDFFFFMDVWVMFPLMVYVGLLGGCSYVNTFFLILHSTSTLEEDKEMAVNLTALHITAGITVAAAFSLLMKNTFLIPTPFPGFTDDLLCSTCDKIDQIVKDTPLSEECRRCCKTSYQVVKAASAVMEVCQRCMKSFPEVQGFLSKHADKYHRLTTRDAPGAPPELILKDEQGRVIERVSITEWSIDNINEFLTAKLLQ</sequence>
<proteinExistence type="inferred from homology"/>
<feature type="transmembrane region" description="Helical" evidence="7">
    <location>
        <begin position="45"/>
        <end position="66"/>
    </location>
</feature>
<evidence type="ECO:0000256" key="8">
    <source>
        <dbReference type="SAM" id="MobiDB-lite"/>
    </source>
</evidence>
<dbReference type="EMBL" id="JAPMOS010000021">
    <property type="protein sequence ID" value="KAJ4459232.1"/>
    <property type="molecule type" value="Genomic_DNA"/>
</dbReference>
<evidence type="ECO:0000256" key="3">
    <source>
        <dbReference type="ARBA" id="ARBA00007467"/>
    </source>
</evidence>
<comment type="similarity">
    <text evidence="3 7">Belongs to the battenin family.</text>
</comment>
<evidence type="ECO:0000256" key="6">
    <source>
        <dbReference type="ARBA" id="ARBA00023136"/>
    </source>
</evidence>
<accession>A0ABQ8ULC4</accession>
<protein>
    <submittedName>
        <fullName evidence="10">Battenin</fullName>
    </submittedName>
</protein>
<feature type="domain" description="Selenoprotein F/M" evidence="9">
    <location>
        <begin position="509"/>
        <end position="581"/>
    </location>
</feature>
<reference evidence="10" key="1">
    <citation type="journal article" date="2022" name="bioRxiv">
        <title>Genomics of Preaxostyla Flagellates Illuminates Evolutionary Transitions and the Path Towards Mitochondrial Loss.</title>
        <authorList>
            <person name="Novak L.V.F."/>
            <person name="Treitli S.C."/>
            <person name="Pyrih J."/>
            <person name="Halakuc P."/>
            <person name="Pipaliya S.V."/>
            <person name="Vacek V."/>
            <person name="Brzon O."/>
            <person name="Soukal P."/>
            <person name="Eme L."/>
            <person name="Dacks J.B."/>
            <person name="Karnkowska A."/>
            <person name="Elias M."/>
            <person name="Hampl V."/>
        </authorList>
    </citation>
    <scope>NUCLEOTIDE SEQUENCE</scope>
    <source>
        <strain evidence="10">RCP-MX</strain>
    </source>
</reference>
<gene>
    <name evidence="10" type="ORF">PAPYR_4760</name>
</gene>
<name>A0ABQ8ULC4_9EUKA</name>
<evidence type="ECO:0000313" key="11">
    <source>
        <dbReference type="Proteomes" id="UP001141327"/>
    </source>
</evidence>
<dbReference type="SUPFAM" id="SSF52833">
    <property type="entry name" value="Thioredoxin-like"/>
    <property type="match status" value="1"/>
</dbReference>
<keyword evidence="4 7" id="KW-0812">Transmembrane</keyword>
<feature type="transmembrane region" description="Helical" evidence="7">
    <location>
        <begin position="169"/>
        <end position="190"/>
    </location>
</feature>
<dbReference type="InterPro" id="IPR036259">
    <property type="entry name" value="MFS_trans_sf"/>
</dbReference>
<dbReference type="InterPro" id="IPR038219">
    <property type="entry name" value="Sep15/SelM_sf"/>
</dbReference>
<evidence type="ECO:0000256" key="1">
    <source>
        <dbReference type="ARBA" id="ARBA00004127"/>
    </source>
</evidence>
<dbReference type="Gene3D" id="3.40.30.50">
    <property type="entry name" value="Sep15/SelM thioredoxin-like domain, active-site redox motif"/>
    <property type="match status" value="1"/>
</dbReference>
<feature type="region of interest" description="Disordered" evidence="8">
    <location>
        <begin position="1"/>
        <end position="25"/>
    </location>
</feature>
<dbReference type="InterPro" id="IPR014912">
    <property type="entry name" value="Sep15_SelM_dom"/>
</dbReference>
<feature type="transmembrane region" description="Helical" evidence="7">
    <location>
        <begin position="368"/>
        <end position="391"/>
    </location>
</feature>
<dbReference type="Gene3D" id="1.20.1250.20">
    <property type="entry name" value="MFS general substrate transporter like domains"/>
    <property type="match status" value="1"/>
</dbReference>
<dbReference type="Pfam" id="PF02487">
    <property type="entry name" value="CLN3"/>
    <property type="match status" value="1"/>
</dbReference>
<feature type="transmembrane region" description="Helical" evidence="7">
    <location>
        <begin position="78"/>
        <end position="97"/>
    </location>
</feature>
<dbReference type="PRINTS" id="PR01315">
    <property type="entry name" value="BATTENIN"/>
</dbReference>
<dbReference type="Pfam" id="PF08806">
    <property type="entry name" value="Sep15_SelM"/>
    <property type="match status" value="1"/>
</dbReference>
<feature type="transmembrane region" description="Helical" evidence="7">
    <location>
        <begin position="300"/>
        <end position="322"/>
    </location>
</feature>
<organism evidence="10 11">
    <name type="scientific">Paratrimastix pyriformis</name>
    <dbReference type="NCBI Taxonomy" id="342808"/>
    <lineage>
        <taxon>Eukaryota</taxon>
        <taxon>Metamonada</taxon>
        <taxon>Preaxostyla</taxon>
        <taxon>Paratrimastigidae</taxon>
        <taxon>Paratrimastix</taxon>
    </lineage>
</organism>
<dbReference type="SUPFAM" id="SSF103473">
    <property type="entry name" value="MFS general substrate transporter"/>
    <property type="match status" value="1"/>
</dbReference>
<keyword evidence="11" id="KW-1185">Reference proteome</keyword>
<feature type="transmembrane region" description="Helical" evidence="7">
    <location>
        <begin position="397"/>
        <end position="420"/>
    </location>
</feature>
<dbReference type="InterPro" id="IPR036249">
    <property type="entry name" value="Thioredoxin-like_sf"/>
</dbReference>
<keyword evidence="5 7" id="KW-1133">Transmembrane helix</keyword>
<comment type="subcellular location">
    <subcellularLocation>
        <location evidence="1">Endomembrane system</location>
        <topology evidence="1">Multi-pass membrane protein</topology>
    </subcellularLocation>
</comment>